<comment type="caution">
    <text evidence="1">The sequence shown here is derived from an EMBL/GenBank/DDBJ whole genome shotgun (WGS) entry which is preliminary data.</text>
</comment>
<dbReference type="AlphaFoldDB" id="A0A2N5HDI8"/>
<organism evidence="1 2">
    <name type="scientific">Neobacillus cucumis</name>
    <dbReference type="NCBI Taxonomy" id="1740721"/>
    <lineage>
        <taxon>Bacteria</taxon>
        <taxon>Bacillati</taxon>
        <taxon>Bacillota</taxon>
        <taxon>Bacilli</taxon>
        <taxon>Bacillales</taxon>
        <taxon>Bacillaceae</taxon>
        <taxon>Neobacillus</taxon>
    </lineage>
</organism>
<proteinExistence type="predicted"/>
<dbReference type="RefSeq" id="WP_101648603.1">
    <property type="nucleotide sequence ID" value="NZ_PGVE01000053.1"/>
</dbReference>
<dbReference type="OrthoDB" id="2690514at2"/>
<evidence type="ECO:0000313" key="2">
    <source>
        <dbReference type="Proteomes" id="UP000234950"/>
    </source>
</evidence>
<gene>
    <name evidence="1" type="ORF">CVD27_14425</name>
</gene>
<dbReference type="InterPro" id="IPR019658">
    <property type="entry name" value="DUF2515"/>
</dbReference>
<dbReference type="Proteomes" id="UP000234950">
    <property type="component" value="Unassembled WGS sequence"/>
</dbReference>
<dbReference type="Pfam" id="PF10720">
    <property type="entry name" value="DUF2515"/>
    <property type="match status" value="1"/>
</dbReference>
<accession>A0A2N5HDI8</accession>
<reference evidence="1 2" key="1">
    <citation type="submission" date="2017-11" db="EMBL/GenBank/DDBJ databases">
        <title>Comparitive Functional Genomics of Dry Heat Resistant strains isolated from the Viking Spacecraft.</title>
        <authorList>
            <person name="Seuylemezian A."/>
            <person name="Cooper K."/>
            <person name="Vaishampayan P."/>
        </authorList>
    </citation>
    <scope>NUCLEOTIDE SEQUENCE [LARGE SCALE GENOMIC DNA]</scope>
    <source>
        <strain evidence="1 2">V32-6</strain>
    </source>
</reference>
<name>A0A2N5HDI8_9BACI</name>
<sequence>MNHLTIQEQSIIRQIASETKKRNVDNISRTDAYFSYFKQNPDIFWSFLASMVSRNGGWNMCDLEGNIFSKLLEPPLRKQLFLTYERANWLIFQDAYPQLLLYQYSTKLNRSMFHLLPNFNVSAFIQKEWERYWKEKDKKRLTTALIINEQNVIQTPVIEHPVYKKKVFHSFLFSFQDWLHFSCVLFPTCGGEVYGASVNGFKSLSKRINLGKRLASILFHPRLFPYFLEFAEKTPHTGSRNDYEQYFKIKTGRKTPLLRTTFPVIAHHQNNHIDWSTQRIISPAWLFLPARHHHSIHLTDWYYDKSNQLQLLLSFQNSLKLEKWK</sequence>
<keyword evidence="2" id="KW-1185">Reference proteome</keyword>
<protein>
    <submittedName>
        <fullName evidence="1">DUF2515 domain-containing protein</fullName>
    </submittedName>
</protein>
<evidence type="ECO:0000313" key="1">
    <source>
        <dbReference type="EMBL" id="PLS03574.1"/>
    </source>
</evidence>
<dbReference type="EMBL" id="PGVE01000053">
    <property type="protein sequence ID" value="PLS03574.1"/>
    <property type="molecule type" value="Genomic_DNA"/>
</dbReference>